<sequence length="463" mass="51204">MKVSIVTLAVLVAQSFAEDDGSWANIVSIGQRPYYLVDEMKPSSVRDKLDECAKTKTSYARTDFSIGHRGACMQFPEHTLESYKAAALQGAGVIECDVTFTKDRELVCRHSQCDLHTTTDIVLHSDLNANCTTPWSAGVEPMCCTSDFTLEQIKTLCGKMDSSGINATTPEEYVYGGTPDWRTDLYQYGCPTIVTHKESIELIQSYGGKFTPELKGASVEMPYEGDFTQEAYAQKMIDEYVEMGIDPKDVWPQSFNSSDVFYWIQNTDFGDQAVMLDETEYDNETQFLEFFDLLVENGVKIIGPYLSQLVEQDDSTELGMKASAYSEAAVEHGFQMIAWSLERSGPGLEGWYWSSLENMTRTDGDQLALLYFLTQEIGNVIAVFSDWPATTTFFGNCYEVGLRDSSSSSTSSGGEDASENDSSETTTTTDTTTTPSPSSPAGSRRHLQAASQMINFALKLVGI</sequence>
<evidence type="ECO:0000256" key="3">
    <source>
        <dbReference type="ARBA" id="ARBA00022729"/>
    </source>
</evidence>
<dbReference type="EMBL" id="JALLBG020000084">
    <property type="protein sequence ID" value="KAL3766518.1"/>
    <property type="molecule type" value="Genomic_DNA"/>
</dbReference>
<keyword evidence="3 8" id="KW-0732">Signal</keyword>
<organism evidence="10 11">
    <name type="scientific">Discostella pseudostelligera</name>
    <dbReference type="NCBI Taxonomy" id="259834"/>
    <lineage>
        <taxon>Eukaryota</taxon>
        <taxon>Sar</taxon>
        <taxon>Stramenopiles</taxon>
        <taxon>Ochrophyta</taxon>
        <taxon>Bacillariophyta</taxon>
        <taxon>Coscinodiscophyceae</taxon>
        <taxon>Thalassiosirophycidae</taxon>
        <taxon>Stephanodiscales</taxon>
        <taxon>Stephanodiscaceae</taxon>
        <taxon>Discostella</taxon>
    </lineage>
</organism>
<evidence type="ECO:0000256" key="6">
    <source>
        <dbReference type="ARBA" id="ARBA00047512"/>
    </source>
</evidence>
<gene>
    <name evidence="10" type="ORF">ACHAWU_000313</name>
</gene>
<comment type="similarity">
    <text evidence="1">Belongs to the glycerophosphoryl diester phosphodiesterase family.</text>
</comment>
<evidence type="ECO:0000313" key="10">
    <source>
        <dbReference type="EMBL" id="KAL3766518.1"/>
    </source>
</evidence>
<feature type="chain" id="PRO_5044799401" description="glycerophosphodiester phosphodiesterase" evidence="8">
    <location>
        <begin position="18"/>
        <end position="463"/>
    </location>
</feature>
<evidence type="ECO:0000256" key="1">
    <source>
        <dbReference type="ARBA" id="ARBA00007277"/>
    </source>
</evidence>
<accession>A0ABD3MRG4</accession>
<feature type="region of interest" description="Disordered" evidence="7">
    <location>
        <begin position="405"/>
        <end position="446"/>
    </location>
</feature>
<name>A0ABD3MRG4_9STRA</name>
<dbReference type="Proteomes" id="UP001530293">
    <property type="component" value="Unassembled WGS sequence"/>
</dbReference>
<evidence type="ECO:0000256" key="5">
    <source>
        <dbReference type="ARBA" id="ARBA00022801"/>
    </source>
</evidence>
<evidence type="ECO:0000313" key="11">
    <source>
        <dbReference type="Proteomes" id="UP001530293"/>
    </source>
</evidence>
<evidence type="ECO:0000256" key="7">
    <source>
        <dbReference type="SAM" id="MobiDB-lite"/>
    </source>
</evidence>
<dbReference type="GO" id="GO:0008889">
    <property type="term" value="F:glycerophosphodiester phosphodiesterase activity"/>
    <property type="evidence" value="ECO:0007669"/>
    <property type="project" value="UniProtKB-EC"/>
</dbReference>
<dbReference type="PANTHER" id="PTHR43620:SF7">
    <property type="entry name" value="GLYCEROPHOSPHODIESTER PHOSPHODIESTERASE GDPD5-RELATED"/>
    <property type="match status" value="1"/>
</dbReference>
<feature type="domain" description="GP-PDE" evidence="9">
    <location>
        <begin position="63"/>
        <end position="211"/>
    </location>
</feature>
<feature type="signal peptide" evidence="8">
    <location>
        <begin position="1"/>
        <end position="17"/>
    </location>
</feature>
<evidence type="ECO:0000256" key="8">
    <source>
        <dbReference type="SAM" id="SignalP"/>
    </source>
</evidence>
<dbReference type="PROSITE" id="PS51704">
    <property type="entry name" value="GP_PDE"/>
    <property type="match status" value="1"/>
</dbReference>
<proteinExistence type="inferred from homology"/>
<keyword evidence="5" id="KW-0378">Hydrolase</keyword>
<dbReference type="InterPro" id="IPR030395">
    <property type="entry name" value="GP_PDE_dom"/>
</dbReference>
<feature type="compositionally biased region" description="Low complexity" evidence="7">
    <location>
        <begin position="423"/>
        <end position="440"/>
    </location>
</feature>
<dbReference type="Pfam" id="PF03009">
    <property type="entry name" value="GDPD"/>
    <property type="match status" value="1"/>
</dbReference>
<evidence type="ECO:0000256" key="4">
    <source>
        <dbReference type="ARBA" id="ARBA00022798"/>
    </source>
</evidence>
<comment type="caution">
    <text evidence="10">The sequence shown here is derived from an EMBL/GenBank/DDBJ whole genome shotgun (WGS) entry which is preliminary data.</text>
</comment>
<dbReference type="InterPro" id="IPR017946">
    <property type="entry name" value="PLC-like_Pdiesterase_TIM-brl"/>
</dbReference>
<keyword evidence="11" id="KW-1185">Reference proteome</keyword>
<keyword evidence="4" id="KW-0319">Glycerol metabolism</keyword>
<dbReference type="Gene3D" id="3.20.20.190">
    <property type="entry name" value="Phosphatidylinositol (PI) phosphodiesterase"/>
    <property type="match status" value="1"/>
</dbReference>
<dbReference type="EC" id="3.1.4.46" evidence="2"/>
<comment type="catalytic activity">
    <reaction evidence="6">
        <text>a sn-glycero-3-phosphodiester + H2O = an alcohol + sn-glycerol 3-phosphate + H(+)</text>
        <dbReference type="Rhea" id="RHEA:12969"/>
        <dbReference type="ChEBI" id="CHEBI:15377"/>
        <dbReference type="ChEBI" id="CHEBI:15378"/>
        <dbReference type="ChEBI" id="CHEBI:30879"/>
        <dbReference type="ChEBI" id="CHEBI:57597"/>
        <dbReference type="ChEBI" id="CHEBI:83408"/>
        <dbReference type="EC" id="3.1.4.46"/>
    </reaction>
</comment>
<dbReference type="GO" id="GO:0006071">
    <property type="term" value="P:glycerol metabolic process"/>
    <property type="evidence" value="ECO:0007669"/>
    <property type="project" value="UniProtKB-KW"/>
</dbReference>
<dbReference type="AlphaFoldDB" id="A0ABD3MRG4"/>
<protein>
    <recommendedName>
        <fullName evidence="2">glycerophosphodiester phosphodiesterase</fullName>
        <ecNumber evidence="2">3.1.4.46</ecNumber>
    </recommendedName>
</protein>
<evidence type="ECO:0000256" key="2">
    <source>
        <dbReference type="ARBA" id="ARBA00012247"/>
    </source>
</evidence>
<dbReference type="SUPFAM" id="SSF51695">
    <property type="entry name" value="PLC-like phosphodiesterases"/>
    <property type="match status" value="1"/>
</dbReference>
<dbReference type="PANTHER" id="PTHR43620">
    <property type="entry name" value="GLYCEROPHOSPHORYL DIESTER PHOSPHODIESTERASE"/>
    <property type="match status" value="1"/>
</dbReference>
<reference evidence="10 11" key="1">
    <citation type="submission" date="2024-10" db="EMBL/GenBank/DDBJ databases">
        <title>Updated reference genomes for cyclostephanoid diatoms.</title>
        <authorList>
            <person name="Roberts W.R."/>
            <person name="Alverson A.J."/>
        </authorList>
    </citation>
    <scope>NUCLEOTIDE SEQUENCE [LARGE SCALE GENOMIC DNA]</scope>
    <source>
        <strain evidence="10 11">AJA232-27</strain>
    </source>
</reference>
<evidence type="ECO:0000259" key="9">
    <source>
        <dbReference type="PROSITE" id="PS51704"/>
    </source>
</evidence>